<dbReference type="InterPro" id="IPR010998">
    <property type="entry name" value="Integrase_recombinase_N"/>
</dbReference>
<evidence type="ECO:0000256" key="1">
    <source>
        <dbReference type="ARBA" id="ARBA00008857"/>
    </source>
</evidence>
<dbReference type="Pfam" id="PF14659">
    <property type="entry name" value="Phage_int_SAM_3"/>
    <property type="match status" value="1"/>
</dbReference>
<evidence type="ECO:0000256" key="5">
    <source>
        <dbReference type="PROSITE-ProRule" id="PRU01248"/>
    </source>
</evidence>
<keyword evidence="2" id="KW-0229">DNA integration</keyword>
<sequence>MAWLAAQTFDASTAEAVESRLRLHALPTLGSMALRQVRPSTIQSWIRGLEHLAPTYRKVIYANVSTIFTAAVDDELLTKNPCRAPSVRRPRAERASVVPWSRDQVLAVRAALPDRYGIVATLAAGLGLRQGEVFGLSPVDVDFLRGQVKIVRQVKLFSRNRQVFALPKGRKTRTLPLPASVRDELAAYLTQHPVKAVTLPWLHPGGEEHTVSLVVTSRESKAINRNYFNTYVWKKALRETGVDPSRENGCHALRHFYASALLDAGESIKAVSAHLGHSDPGFTLRTYTHLMPSSDERTRRAIDAVLGVTEVYPAAEEQASPQAKGTF</sequence>
<keyword evidence="4" id="KW-0233">DNA recombination</keyword>
<evidence type="ECO:0000256" key="3">
    <source>
        <dbReference type="ARBA" id="ARBA00023125"/>
    </source>
</evidence>
<dbReference type="Gene3D" id="1.10.443.10">
    <property type="entry name" value="Intergrase catalytic core"/>
    <property type="match status" value="1"/>
</dbReference>
<evidence type="ECO:0000256" key="4">
    <source>
        <dbReference type="ARBA" id="ARBA00023172"/>
    </source>
</evidence>
<comment type="caution">
    <text evidence="8">The sequence shown here is derived from an EMBL/GenBank/DDBJ whole genome shotgun (WGS) entry which is preliminary data.</text>
</comment>
<dbReference type="GO" id="GO:0015074">
    <property type="term" value="P:DNA integration"/>
    <property type="evidence" value="ECO:0007669"/>
    <property type="project" value="UniProtKB-KW"/>
</dbReference>
<feature type="domain" description="Core-binding (CB)" evidence="7">
    <location>
        <begin position="1"/>
        <end position="72"/>
    </location>
</feature>
<accession>A0A927N8M7</accession>
<evidence type="ECO:0000259" key="7">
    <source>
        <dbReference type="PROSITE" id="PS51900"/>
    </source>
</evidence>
<evidence type="ECO:0000313" key="9">
    <source>
        <dbReference type="Proteomes" id="UP000638648"/>
    </source>
</evidence>
<dbReference type="CDD" id="cd01189">
    <property type="entry name" value="INT_ICEBs1_C_like"/>
    <property type="match status" value="1"/>
</dbReference>
<dbReference type="InterPro" id="IPR011010">
    <property type="entry name" value="DNA_brk_join_enz"/>
</dbReference>
<evidence type="ECO:0000259" key="6">
    <source>
        <dbReference type="PROSITE" id="PS51898"/>
    </source>
</evidence>
<name>A0A927N8M7_9ACTN</name>
<keyword evidence="9" id="KW-1185">Reference proteome</keyword>
<dbReference type="PROSITE" id="PS51900">
    <property type="entry name" value="CB"/>
    <property type="match status" value="1"/>
</dbReference>
<dbReference type="EMBL" id="JADBEM010000001">
    <property type="protein sequence ID" value="MBE1610977.1"/>
    <property type="molecule type" value="Genomic_DNA"/>
</dbReference>
<dbReference type="InterPro" id="IPR013762">
    <property type="entry name" value="Integrase-like_cat_sf"/>
</dbReference>
<dbReference type="InterPro" id="IPR002104">
    <property type="entry name" value="Integrase_catalytic"/>
</dbReference>
<dbReference type="InterPro" id="IPR044068">
    <property type="entry name" value="CB"/>
</dbReference>
<gene>
    <name evidence="8" type="ORF">HEB94_007825</name>
</gene>
<dbReference type="PANTHER" id="PTHR30349">
    <property type="entry name" value="PHAGE INTEGRASE-RELATED"/>
    <property type="match status" value="1"/>
</dbReference>
<organism evidence="8 9">
    <name type="scientific">Actinopolymorpha pittospori</name>
    <dbReference type="NCBI Taxonomy" id="648752"/>
    <lineage>
        <taxon>Bacteria</taxon>
        <taxon>Bacillati</taxon>
        <taxon>Actinomycetota</taxon>
        <taxon>Actinomycetes</taxon>
        <taxon>Propionibacteriales</taxon>
        <taxon>Actinopolymorphaceae</taxon>
        <taxon>Actinopolymorpha</taxon>
    </lineage>
</organism>
<dbReference type="AlphaFoldDB" id="A0A927N8M7"/>
<dbReference type="GO" id="GO:0003677">
    <property type="term" value="F:DNA binding"/>
    <property type="evidence" value="ECO:0007669"/>
    <property type="project" value="UniProtKB-UniRule"/>
</dbReference>
<protein>
    <submittedName>
        <fullName evidence="8">Integrase</fullName>
    </submittedName>
</protein>
<dbReference type="InterPro" id="IPR004107">
    <property type="entry name" value="Integrase_SAM-like_N"/>
</dbReference>
<dbReference type="Proteomes" id="UP000638648">
    <property type="component" value="Unassembled WGS sequence"/>
</dbReference>
<dbReference type="GO" id="GO:0006310">
    <property type="term" value="P:DNA recombination"/>
    <property type="evidence" value="ECO:0007669"/>
    <property type="project" value="UniProtKB-KW"/>
</dbReference>
<evidence type="ECO:0000313" key="8">
    <source>
        <dbReference type="EMBL" id="MBE1610977.1"/>
    </source>
</evidence>
<dbReference type="Gene3D" id="1.10.150.130">
    <property type="match status" value="1"/>
</dbReference>
<comment type="similarity">
    <text evidence="1">Belongs to the 'phage' integrase family.</text>
</comment>
<evidence type="ECO:0000256" key="2">
    <source>
        <dbReference type="ARBA" id="ARBA00022908"/>
    </source>
</evidence>
<dbReference type="InterPro" id="IPR050090">
    <property type="entry name" value="Tyrosine_recombinase_XerCD"/>
</dbReference>
<feature type="domain" description="Tyr recombinase" evidence="6">
    <location>
        <begin position="95"/>
        <end position="303"/>
    </location>
</feature>
<proteinExistence type="inferred from homology"/>
<dbReference type="PANTHER" id="PTHR30349:SF64">
    <property type="entry name" value="PROPHAGE INTEGRASE INTD-RELATED"/>
    <property type="match status" value="1"/>
</dbReference>
<reference evidence="8" key="1">
    <citation type="submission" date="2020-10" db="EMBL/GenBank/DDBJ databases">
        <title>Sequencing the genomes of 1000 actinobacteria strains.</title>
        <authorList>
            <person name="Klenk H.-P."/>
        </authorList>
    </citation>
    <scope>NUCLEOTIDE SEQUENCE</scope>
    <source>
        <strain evidence="8">DSM 45354</strain>
    </source>
</reference>
<dbReference type="PROSITE" id="PS51898">
    <property type="entry name" value="TYR_RECOMBINASE"/>
    <property type="match status" value="1"/>
</dbReference>
<dbReference type="Pfam" id="PF00589">
    <property type="entry name" value="Phage_integrase"/>
    <property type="match status" value="1"/>
</dbReference>
<dbReference type="SUPFAM" id="SSF56349">
    <property type="entry name" value="DNA breaking-rejoining enzymes"/>
    <property type="match status" value="1"/>
</dbReference>
<keyword evidence="3 5" id="KW-0238">DNA-binding</keyword>